<dbReference type="EMBL" id="SMOL01000487">
    <property type="protein sequence ID" value="KAB2610630.1"/>
    <property type="molecule type" value="Genomic_DNA"/>
</dbReference>
<organism evidence="2 3">
    <name type="scientific">Pyrus ussuriensis x Pyrus communis</name>
    <dbReference type="NCBI Taxonomy" id="2448454"/>
    <lineage>
        <taxon>Eukaryota</taxon>
        <taxon>Viridiplantae</taxon>
        <taxon>Streptophyta</taxon>
        <taxon>Embryophyta</taxon>
        <taxon>Tracheophyta</taxon>
        <taxon>Spermatophyta</taxon>
        <taxon>Magnoliopsida</taxon>
        <taxon>eudicotyledons</taxon>
        <taxon>Gunneridae</taxon>
        <taxon>Pentapetalae</taxon>
        <taxon>rosids</taxon>
        <taxon>fabids</taxon>
        <taxon>Rosales</taxon>
        <taxon>Rosaceae</taxon>
        <taxon>Amygdaloideae</taxon>
        <taxon>Maleae</taxon>
        <taxon>Pyrus</taxon>
    </lineage>
</organism>
<keyword evidence="3" id="KW-1185">Reference proteome</keyword>
<evidence type="ECO:0000313" key="3">
    <source>
        <dbReference type="Proteomes" id="UP000327157"/>
    </source>
</evidence>
<reference evidence="2 3" key="3">
    <citation type="submission" date="2019-11" db="EMBL/GenBank/DDBJ databases">
        <title>A de novo genome assembly of a pear dwarfing rootstock.</title>
        <authorList>
            <person name="Wang F."/>
            <person name="Wang J."/>
            <person name="Li S."/>
            <person name="Zhang Y."/>
            <person name="Fang M."/>
            <person name="Ma L."/>
            <person name="Zhao Y."/>
            <person name="Jiang S."/>
        </authorList>
    </citation>
    <scope>NUCLEOTIDE SEQUENCE [LARGE SCALE GENOMIC DNA]</scope>
    <source>
        <strain evidence="2">S2</strain>
        <tissue evidence="2">Leaf</tissue>
    </source>
</reference>
<evidence type="ECO:0000313" key="2">
    <source>
        <dbReference type="EMBL" id="KAB2610630.1"/>
    </source>
</evidence>
<evidence type="ECO:0000256" key="1">
    <source>
        <dbReference type="SAM" id="MobiDB-lite"/>
    </source>
</evidence>
<gene>
    <name evidence="2" type="ORF">D8674_018662</name>
</gene>
<feature type="compositionally biased region" description="Polar residues" evidence="1">
    <location>
        <begin position="116"/>
        <end position="132"/>
    </location>
</feature>
<feature type="region of interest" description="Disordered" evidence="1">
    <location>
        <begin position="108"/>
        <end position="146"/>
    </location>
</feature>
<dbReference type="PANTHER" id="PTHR35704:SF1">
    <property type="entry name" value="OS02G0254600 PROTEIN"/>
    <property type="match status" value="1"/>
</dbReference>
<proteinExistence type="predicted"/>
<sequence length="146" mass="16433">MGNYLRSNNKIPSQDYEKHETAKEFETLEATKTAIALPSKLKQEKKSVRFNLQEDQEIGRRRGNIPDDSNSGGAVRISLVVTREELKQLLNYKKDSNHSSLEELMSALKSRGTRVSEINGTSGDDKSISSGSCWRPTLESIPEDQY</sequence>
<dbReference type="OrthoDB" id="1304043at2759"/>
<accession>A0A5N5GAS3</accession>
<dbReference type="PANTHER" id="PTHR35704">
    <property type="entry name" value="OS02G0254600 PROTEIN"/>
    <property type="match status" value="1"/>
</dbReference>
<name>A0A5N5GAS3_9ROSA</name>
<dbReference type="Proteomes" id="UP000327157">
    <property type="component" value="Chromosome 17"/>
</dbReference>
<feature type="region of interest" description="Disordered" evidence="1">
    <location>
        <begin position="42"/>
        <end position="73"/>
    </location>
</feature>
<reference evidence="2 3" key="1">
    <citation type="submission" date="2019-09" db="EMBL/GenBank/DDBJ databases">
        <authorList>
            <person name="Ou C."/>
        </authorList>
    </citation>
    <scope>NUCLEOTIDE SEQUENCE [LARGE SCALE GENOMIC DNA]</scope>
    <source>
        <strain evidence="2">S2</strain>
        <tissue evidence="2">Leaf</tissue>
    </source>
</reference>
<protein>
    <submittedName>
        <fullName evidence="2">Uncharacterized protein</fullName>
    </submittedName>
</protein>
<reference evidence="3" key="2">
    <citation type="submission" date="2019-10" db="EMBL/GenBank/DDBJ databases">
        <title>A de novo genome assembly of a pear dwarfing rootstock.</title>
        <authorList>
            <person name="Wang F."/>
            <person name="Wang J."/>
            <person name="Li S."/>
            <person name="Zhang Y."/>
            <person name="Fang M."/>
            <person name="Ma L."/>
            <person name="Zhao Y."/>
            <person name="Jiang S."/>
        </authorList>
    </citation>
    <scope>NUCLEOTIDE SEQUENCE [LARGE SCALE GENOMIC DNA]</scope>
</reference>
<dbReference type="AlphaFoldDB" id="A0A5N5GAS3"/>
<comment type="caution">
    <text evidence="2">The sequence shown here is derived from an EMBL/GenBank/DDBJ whole genome shotgun (WGS) entry which is preliminary data.</text>
</comment>